<dbReference type="Proteomes" id="UP000822476">
    <property type="component" value="Unassembled WGS sequence"/>
</dbReference>
<evidence type="ECO:0000256" key="1">
    <source>
        <dbReference type="ARBA" id="ARBA00004123"/>
    </source>
</evidence>
<feature type="compositionally biased region" description="Polar residues" evidence="5">
    <location>
        <begin position="770"/>
        <end position="780"/>
    </location>
</feature>
<dbReference type="PANTHER" id="PTHR12550">
    <property type="entry name" value="HEPATOMA-DERIVED GROWTH FACTOR-RELATED"/>
    <property type="match status" value="1"/>
</dbReference>
<feature type="compositionally biased region" description="Low complexity" evidence="5">
    <location>
        <begin position="237"/>
        <end position="252"/>
    </location>
</feature>
<dbReference type="Pfam" id="PF00855">
    <property type="entry name" value="PWWP"/>
    <property type="match status" value="1"/>
</dbReference>
<comment type="subcellular location">
    <subcellularLocation>
        <location evidence="1">Nucleus</location>
    </subcellularLocation>
</comment>
<dbReference type="GO" id="GO:0005634">
    <property type="term" value="C:nucleus"/>
    <property type="evidence" value="ECO:0007669"/>
    <property type="project" value="UniProtKB-SubCell"/>
</dbReference>
<evidence type="ECO:0000313" key="7">
    <source>
        <dbReference type="EMBL" id="KAF7233168.1"/>
    </source>
</evidence>
<feature type="compositionally biased region" description="Basic and acidic residues" evidence="5">
    <location>
        <begin position="1265"/>
        <end position="1280"/>
    </location>
</feature>
<feature type="compositionally biased region" description="Basic residues" evidence="5">
    <location>
        <begin position="368"/>
        <end position="378"/>
    </location>
</feature>
<proteinExistence type="inferred from homology"/>
<feature type="region of interest" description="Disordered" evidence="5">
    <location>
        <begin position="341"/>
        <end position="481"/>
    </location>
</feature>
<feature type="compositionally biased region" description="Polar residues" evidence="5">
    <location>
        <begin position="1171"/>
        <end position="1181"/>
    </location>
</feature>
<comment type="caution">
    <text evidence="7">The sequence shown here is derived from an EMBL/GenBank/DDBJ whole genome shotgun (WGS) entry which is preliminary data.</text>
</comment>
<name>A0A8S9YDI6_9TREM</name>
<dbReference type="PANTHER" id="PTHR12550:SF70">
    <property type="entry name" value="JIL-1 ANCHORING AND STABILIZING PROTEIN, ISOFORM A"/>
    <property type="match status" value="1"/>
</dbReference>
<dbReference type="PROSITE" id="PS50812">
    <property type="entry name" value="PWWP"/>
    <property type="match status" value="1"/>
</dbReference>
<feature type="compositionally biased region" description="Basic residues" evidence="5">
    <location>
        <begin position="182"/>
        <end position="191"/>
    </location>
</feature>
<feature type="compositionally biased region" description="Low complexity" evidence="5">
    <location>
        <begin position="781"/>
        <end position="797"/>
    </location>
</feature>
<feature type="compositionally biased region" description="Low complexity" evidence="5">
    <location>
        <begin position="980"/>
        <end position="993"/>
    </location>
</feature>
<feature type="compositionally biased region" description="Low complexity" evidence="5">
    <location>
        <begin position="341"/>
        <end position="354"/>
    </location>
</feature>
<dbReference type="SUPFAM" id="SSF63748">
    <property type="entry name" value="Tudor/PWWP/MBT"/>
    <property type="match status" value="1"/>
</dbReference>
<feature type="region of interest" description="Disordered" evidence="5">
    <location>
        <begin position="110"/>
        <end position="214"/>
    </location>
</feature>
<feature type="compositionally biased region" description="Polar residues" evidence="5">
    <location>
        <begin position="420"/>
        <end position="478"/>
    </location>
</feature>
<feature type="region of interest" description="Disordered" evidence="5">
    <location>
        <begin position="1118"/>
        <end position="1286"/>
    </location>
</feature>
<gene>
    <name evidence="7" type="ORF">EG68_09183</name>
</gene>
<feature type="compositionally biased region" description="Pro residues" evidence="5">
    <location>
        <begin position="1132"/>
        <end position="1144"/>
    </location>
</feature>
<keyword evidence="4" id="KW-0539">Nucleus</keyword>
<feature type="compositionally biased region" description="Polar residues" evidence="5">
    <location>
        <begin position="1056"/>
        <end position="1068"/>
    </location>
</feature>
<feature type="region of interest" description="Disordered" evidence="5">
    <location>
        <begin position="1043"/>
        <end position="1088"/>
    </location>
</feature>
<dbReference type="InterPro" id="IPR000313">
    <property type="entry name" value="PWWP_dom"/>
</dbReference>
<dbReference type="Gene3D" id="2.30.30.140">
    <property type="match status" value="1"/>
</dbReference>
<dbReference type="InterPro" id="IPR021567">
    <property type="entry name" value="LEDGF_IBD"/>
</dbReference>
<reference evidence="7" key="1">
    <citation type="submission" date="2019-07" db="EMBL/GenBank/DDBJ databases">
        <title>Annotation for the trematode Paragonimus miyazaki's.</title>
        <authorList>
            <person name="Choi Y.-J."/>
        </authorList>
    </citation>
    <scope>NUCLEOTIDE SEQUENCE</scope>
    <source>
        <strain evidence="7">Japan</strain>
    </source>
</reference>
<feature type="region of interest" description="Disordered" evidence="5">
    <location>
        <begin position="312"/>
        <end position="331"/>
    </location>
</feature>
<evidence type="ECO:0000256" key="4">
    <source>
        <dbReference type="ARBA" id="ARBA00023242"/>
    </source>
</evidence>
<dbReference type="SMART" id="SM00293">
    <property type="entry name" value="PWWP"/>
    <property type="match status" value="1"/>
</dbReference>
<dbReference type="CDD" id="cd05834">
    <property type="entry name" value="PWWP_HRP"/>
    <property type="match status" value="1"/>
</dbReference>
<keyword evidence="8" id="KW-1185">Reference proteome</keyword>
<feature type="domain" description="PWWP" evidence="6">
    <location>
        <begin position="5"/>
        <end position="61"/>
    </location>
</feature>
<dbReference type="InterPro" id="IPR035441">
    <property type="entry name" value="TFIIS/LEDGF_dom_sf"/>
</dbReference>
<dbReference type="EMBL" id="JTDE01021262">
    <property type="protein sequence ID" value="KAF7233168.1"/>
    <property type="molecule type" value="Genomic_DNA"/>
</dbReference>
<feature type="region of interest" description="Disordered" evidence="5">
    <location>
        <begin position="910"/>
        <end position="1026"/>
    </location>
</feature>
<feature type="compositionally biased region" description="Polar residues" evidence="5">
    <location>
        <begin position="1076"/>
        <end position="1085"/>
    </location>
</feature>
<feature type="region of interest" description="Disordered" evidence="5">
    <location>
        <begin position="768"/>
        <end position="799"/>
    </location>
</feature>
<dbReference type="SUPFAM" id="SSF140576">
    <property type="entry name" value="HIV integrase-binding domain"/>
    <property type="match status" value="1"/>
</dbReference>
<protein>
    <recommendedName>
        <fullName evidence="6">PWWP domain-containing protein</fullName>
    </recommendedName>
</protein>
<dbReference type="OrthoDB" id="62853at2759"/>
<sequence length="1286" mass="140113">MAYSPGDKIFAKVKGHPHWPCRINPLPSDVHIPKGKYPIFFYGTHEVYFLGPRDIFPYEKYKEKYGISRNKAVFQAGLREIEENPDVLLYGKDPNAEAFLARFYKFSSGAGNAPTPAPSSGKRSFISPTSEYNQPAKRAHVEAPSPAPKKQTPSTDGAKKSKKKNSVSATLTAPAAVISKTPSKRTPKPKTKPPPLEIDQTPTTATETPLRPQRVSALRLRIRKDANGLNFCPASDSSLSSLSPSTPSSVSTVEHHQPPVEAKPSSTTDPLRITIRQVSTATCEDAGSATFAHPVFSIASVSNIATTTASTLLGVGNDPIPSSKKTTAVVTPLRRDKALSVLSDDSSGLSSSTDECNAKSERPLITSPRRKEKQKTPRLNRGPSNTDDCKQNSKRKSRFREPVINFSGGSGGSENGSNSTPSPWTSNEWSKSNTDTNSTPSVKTANISTIAASPKSTRNKRVSLSSPYITTQSPSCQGSDHLLTESRQQQVQQLKDLDTEARLLLIDRSIKSSLVRDHEDIPTCVDRLEMLDRISISLPVLAKCWTVVETIGKCRRYKRSMEVKIAAQKVFNKFLQLYATADKSELDLAVATLARHQQRHIRQHTGGQVDATNDSSTIPPYTGPKSMAELFQVSAGVLAERRRLGQATTEQLEPARTFVDTSTKSTPRLTDTVNPMVSTSMITKLAERSGEMPQVTKPTTSIVDLDAWSAKLAVGEIPLPEEITSLNRVSKPVNCEVDSTYTNTTTSAGNTEEEYEVLDEYEAANEHKFSGNQGSFGNKLSCSESDTSSTTLTSVDTSSREYTPVSMVETQIIPISMVPPHLLPPPNSLLPPAYCPESSIYPGSAPLPSYSASYPVVPTTASYHSYGCLPNVSFPQILPPLPPNLPPVPYTPSVGAPVFHPVFEATPPQHSSRAYVPHSLHPSADPPPPYRPYVPSVCDLDRSPSRPSLTFAPHLPETDPTHTSASSLFRPTLVSKPQHGSPSSPPSRFTSSGRSEDSGRYHRNNPHSGSRQFRSPPHRARSPHALPHPLEHYQRCLASALTSDDDEVSSKHSRNYQKNNYKHFTSSRRSSDGGSEKQQPLSVSRTTEDLETRIARIIGAATSIPTKPHSTDVKFNRSAVASDSRRSAHPLGSPPPPPPPPPPTSQRILFTHRPPQSVSSHSRSKIPFASNLPSHDSGTTNLPPPLTPDSPPPRHSFSAPRGDISQPLDVRSSSKFYSRQSDVPSRQSSVDSTNYRSDYSSNPNGPSRLDAPEGACKPTTSASNTDRHDRRTSRDEDRDLYSMLGV</sequence>
<evidence type="ECO:0000256" key="5">
    <source>
        <dbReference type="SAM" id="MobiDB-lite"/>
    </source>
</evidence>
<comment type="similarity">
    <text evidence="2">Belongs to the HDGF family.</text>
</comment>
<accession>A0A8S9YDI6</accession>
<dbReference type="Pfam" id="PF11467">
    <property type="entry name" value="LEDGF"/>
    <property type="match status" value="1"/>
</dbReference>
<evidence type="ECO:0000256" key="3">
    <source>
        <dbReference type="ARBA" id="ARBA00023054"/>
    </source>
</evidence>
<evidence type="ECO:0000313" key="8">
    <source>
        <dbReference type="Proteomes" id="UP000822476"/>
    </source>
</evidence>
<evidence type="ECO:0000259" key="6">
    <source>
        <dbReference type="PROSITE" id="PS50812"/>
    </source>
</evidence>
<dbReference type="Gene3D" id="1.20.930.10">
    <property type="entry name" value="Conserved domain common to transcription factors TFIIS, elongin A, CRSP70"/>
    <property type="match status" value="1"/>
</dbReference>
<feature type="compositionally biased region" description="Pro residues" evidence="5">
    <location>
        <begin position="1182"/>
        <end position="1194"/>
    </location>
</feature>
<dbReference type="InterPro" id="IPR036218">
    <property type="entry name" value="HIVI-bd_sf"/>
</dbReference>
<keyword evidence="3" id="KW-0175">Coiled coil</keyword>
<evidence type="ECO:0000256" key="2">
    <source>
        <dbReference type="ARBA" id="ARBA00005309"/>
    </source>
</evidence>
<feature type="region of interest" description="Disordered" evidence="5">
    <location>
        <begin position="235"/>
        <end position="269"/>
    </location>
</feature>
<feature type="compositionally biased region" description="Polar residues" evidence="5">
    <location>
        <begin position="1211"/>
        <end position="1245"/>
    </location>
</feature>
<organism evidence="7 8">
    <name type="scientific">Paragonimus skrjabini miyazakii</name>
    <dbReference type="NCBI Taxonomy" id="59628"/>
    <lineage>
        <taxon>Eukaryota</taxon>
        <taxon>Metazoa</taxon>
        <taxon>Spiralia</taxon>
        <taxon>Lophotrochozoa</taxon>
        <taxon>Platyhelminthes</taxon>
        <taxon>Trematoda</taxon>
        <taxon>Digenea</taxon>
        <taxon>Plagiorchiida</taxon>
        <taxon>Troglotremata</taxon>
        <taxon>Troglotrematidae</taxon>
        <taxon>Paragonimus</taxon>
    </lineage>
</organism>